<dbReference type="InterPro" id="IPR006683">
    <property type="entry name" value="Thioestr_dom"/>
</dbReference>
<evidence type="ECO:0000313" key="4">
    <source>
        <dbReference type="EMBL" id="KAH6607588.1"/>
    </source>
</evidence>
<dbReference type="GO" id="GO:0047617">
    <property type="term" value="F:fatty acyl-CoA hydrolase activity"/>
    <property type="evidence" value="ECO:0007669"/>
    <property type="project" value="InterPro"/>
</dbReference>
<evidence type="ECO:0000256" key="1">
    <source>
        <dbReference type="ARBA" id="ARBA00008324"/>
    </source>
</evidence>
<dbReference type="PANTHER" id="PTHR21660:SF1">
    <property type="entry name" value="ACYL-COENZYME A THIOESTERASE 13"/>
    <property type="match status" value="1"/>
</dbReference>
<dbReference type="EMBL" id="JAIWOZ010000003">
    <property type="protein sequence ID" value="KAH6607588.1"/>
    <property type="molecule type" value="Genomic_DNA"/>
</dbReference>
<evidence type="ECO:0000259" key="3">
    <source>
        <dbReference type="Pfam" id="PF03061"/>
    </source>
</evidence>
<dbReference type="InterPro" id="IPR029069">
    <property type="entry name" value="HotDog_dom_sf"/>
</dbReference>
<protein>
    <submittedName>
        <fullName evidence="4">Thioesterase family</fullName>
    </submittedName>
</protein>
<proteinExistence type="inferred from homology"/>
<evidence type="ECO:0000313" key="5">
    <source>
        <dbReference type="Proteomes" id="UP000827724"/>
    </source>
</evidence>
<dbReference type="Proteomes" id="UP000827724">
    <property type="component" value="Unassembled WGS sequence"/>
</dbReference>
<name>A0A9P8QRT2_9HYPO</name>
<keyword evidence="5" id="KW-1185">Reference proteome</keyword>
<dbReference type="AlphaFoldDB" id="A0A9P8QRT2"/>
<comment type="similarity">
    <text evidence="1">Belongs to the thioesterase PaaI family.</text>
</comment>
<keyword evidence="2" id="KW-0378">Hydrolase</keyword>
<organism evidence="4 5">
    <name type="scientific">Trichoderma cornu-damae</name>
    <dbReference type="NCBI Taxonomy" id="654480"/>
    <lineage>
        <taxon>Eukaryota</taxon>
        <taxon>Fungi</taxon>
        <taxon>Dikarya</taxon>
        <taxon>Ascomycota</taxon>
        <taxon>Pezizomycotina</taxon>
        <taxon>Sordariomycetes</taxon>
        <taxon>Hypocreomycetidae</taxon>
        <taxon>Hypocreales</taxon>
        <taxon>Hypocreaceae</taxon>
        <taxon>Trichoderma</taxon>
    </lineage>
</organism>
<dbReference type="InterPro" id="IPR003736">
    <property type="entry name" value="PAAI_dom"/>
</dbReference>
<accession>A0A9P8QRT2</accession>
<comment type="caution">
    <text evidence="4">The sequence shown here is derived from an EMBL/GenBank/DDBJ whole genome shotgun (WGS) entry which is preliminary data.</text>
</comment>
<dbReference type="SUPFAM" id="SSF54637">
    <property type="entry name" value="Thioesterase/thiol ester dehydrase-isomerase"/>
    <property type="match status" value="1"/>
</dbReference>
<sequence length="169" mass="18653">MSNDNGVPHEDTDVAKVEAWLHHFAARDSNEKRWMHSLIPCLEVVSASSSLPHPSITFSFAVKQEHTNGFGSLHGGAAASLLDFCTSMVLVLISKPGFWQTMGVSRTMNTTYMRPVLAGVEVFMECEILQVGKRLCALRGTMRRKSNGELLCICEHNKANVDPDPNPKL</sequence>
<dbReference type="OrthoDB" id="2831072at2759"/>
<dbReference type="CDD" id="cd03443">
    <property type="entry name" value="PaaI_thioesterase"/>
    <property type="match status" value="1"/>
</dbReference>
<reference evidence="4" key="1">
    <citation type="submission" date="2021-08" db="EMBL/GenBank/DDBJ databases">
        <title>Chromosome-Level Trichoderma cornu-damae using Hi-C Data.</title>
        <authorList>
            <person name="Kim C.S."/>
        </authorList>
    </citation>
    <scope>NUCLEOTIDE SEQUENCE</scope>
    <source>
        <strain evidence="4">KA19-0412C</strain>
    </source>
</reference>
<feature type="domain" description="Thioesterase" evidence="3">
    <location>
        <begin position="70"/>
        <end position="149"/>
    </location>
</feature>
<dbReference type="Gene3D" id="3.10.129.10">
    <property type="entry name" value="Hotdog Thioesterase"/>
    <property type="match status" value="1"/>
</dbReference>
<dbReference type="InterPro" id="IPR039298">
    <property type="entry name" value="ACOT13"/>
</dbReference>
<dbReference type="PANTHER" id="PTHR21660">
    <property type="entry name" value="THIOESTERASE SUPERFAMILY MEMBER-RELATED"/>
    <property type="match status" value="1"/>
</dbReference>
<gene>
    <name evidence="4" type="ORF">Trco_003901</name>
</gene>
<evidence type="ECO:0000256" key="2">
    <source>
        <dbReference type="ARBA" id="ARBA00022801"/>
    </source>
</evidence>
<dbReference type="Pfam" id="PF03061">
    <property type="entry name" value="4HBT"/>
    <property type="match status" value="1"/>
</dbReference>
<dbReference type="NCBIfam" id="TIGR00369">
    <property type="entry name" value="unchar_dom_1"/>
    <property type="match status" value="1"/>
</dbReference>